<dbReference type="Proteomes" id="UP000708208">
    <property type="component" value="Unassembled WGS sequence"/>
</dbReference>
<keyword evidence="3" id="KW-1185">Reference proteome</keyword>
<organism evidence="2 3">
    <name type="scientific">Allacma fusca</name>
    <dbReference type="NCBI Taxonomy" id="39272"/>
    <lineage>
        <taxon>Eukaryota</taxon>
        <taxon>Metazoa</taxon>
        <taxon>Ecdysozoa</taxon>
        <taxon>Arthropoda</taxon>
        <taxon>Hexapoda</taxon>
        <taxon>Collembola</taxon>
        <taxon>Symphypleona</taxon>
        <taxon>Sminthuridae</taxon>
        <taxon>Allacma</taxon>
    </lineage>
</organism>
<comment type="caution">
    <text evidence="2">The sequence shown here is derived from an EMBL/GenBank/DDBJ whole genome shotgun (WGS) entry which is preliminary data.</text>
</comment>
<dbReference type="EMBL" id="CAJVCH010117475">
    <property type="protein sequence ID" value="CAG7725094.1"/>
    <property type="molecule type" value="Genomic_DNA"/>
</dbReference>
<evidence type="ECO:0000313" key="2">
    <source>
        <dbReference type="EMBL" id="CAG7725094.1"/>
    </source>
</evidence>
<dbReference type="AlphaFoldDB" id="A0A8J2KFB4"/>
<feature type="compositionally biased region" description="Basic and acidic residues" evidence="1">
    <location>
        <begin position="110"/>
        <end position="122"/>
    </location>
</feature>
<feature type="region of interest" description="Disordered" evidence="1">
    <location>
        <begin position="96"/>
        <end position="170"/>
    </location>
</feature>
<accession>A0A8J2KFB4</accession>
<protein>
    <submittedName>
        <fullName evidence="2">Uncharacterized protein</fullName>
    </submittedName>
</protein>
<reference evidence="2" key="1">
    <citation type="submission" date="2021-06" db="EMBL/GenBank/DDBJ databases">
        <authorList>
            <person name="Hodson N. C."/>
            <person name="Mongue J. A."/>
            <person name="Jaron S. K."/>
        </authorList>
    </citation>
    <scope>NUCLEOTIDE SEQUENCE</scope>
</reference>
<proteinExistence type="predicted"/>
<sequence length="209" mass="23874">MDAHILSSECTRIWGHIEENDDDSWRNVNVSPLRLFSAEQTVESEVLSQPLGKDADADIDSNFQKVIVGPINSTSHKNQLKIIVLSYLIQKSNPGKREVDRENFIAPKKAQLERPPDSEDYHPLSSGSSEESVKDPESDNPSKNEDISSDAGHRSNSQLKKQERTDRPQIFQKWKLAHRMRQLDATDFIFDDKFPFEVYNRIGTAEHVD</sequence>
<feature type="compositionally biased region" description="Basic and acidic residues" evidence="1">
    <location>
        <begin position="131"/>
        <end position="146"/>
    </location>
</feature>
<name>A0A8J2KFB4_9HEXA</name>
<gene>
    <name evidence="2" type="ORF">AFUS01_LOCUS14075</name>
</gene>
<evidence type="ECO:0000256" key="1">
    <source>
        <dbReference type="SAM" id="MobiDB-lite"/>
    </source>
</evidence>
<evidence type="ECO:0000313" key="3">
    <source>
        <dbReference type="Proteomes" id="UP000708208"/>
    </source>
</evidence>